<dbReference type="Gene3D" id="3.30.70.330">
    <property type="match status" value="2"/>
</dbReference>
<feature type="domain" description="RRM" evidence="4">
    <location>
        <begin position="92"/>
        <end position="163"/>
    </location>
</feature>
<dbReference type="RefSeq" id="XP_018489078.1">
    <property type="nucleotide sequence ID" value="XM_018633576.2"/>
</dbReference>
<feature type="region of interest" description="Disordered" evidence="3">
    <location>
        <begin position="163"/>
        <end position="329"/>
    </location>
</feature>
<feature type="domain" description="RRM" evidence="4">
    <location>
        <begin position="4"/>
        <end position="76"/>
    </location>
</feature>
<evidence type="ECO:0000313" key="6">
    <source>
        <dbReference type="RefSeq" id="XP_018489078.1"/>
    </source>
</evidence>
<evidence type="ECO:0000259" key="4">
    <source>
        <dbReference type="PROSITE" id="PS50102"/>
    </source>
</evidence>
<evidence type="ECO:0000256" key="1">
    <source>
        <dbReference type="ARBA" id="ARBA00022884"/>
    </source>
</evidence>
<reference evidence="5" key="1">
    <citation type="journal article" date="2019" name="Database">
        <title>The radish genome database (RadishGD): an integrated information resource for radish genomics.</title>
        <authorList>
            <person name="Yu H.J."/>
            <person name="Baek S."/>
            <person name="Lee Y.J."/>
            <person name="Cho A."/>
            <person name="Mun J.H."/>
        </authorList>
    </citation>
    <scope>NUCLEOTIDE SEQUENCE [LARGE SCALE GENOMIC DNA]</scope>
    <source>
        <strain evidence="5">cv. WK10039</strain>
    </source>
</reference>
<gene>
    <name evidence="6" type="primary">LOC108859667</name>
</gene>
<dbReference type="OrthoDB" id="1062749at2759"/>
<dbReference type="Proteomes" id="UP000504610">
    <property type="component" value="Chromosome 5"/>
</dbReference>
<feature type="compositionally biased region" description="Basic and acidic residues" evidence="3">
    <location>
        <begin position="311"/>
        <end position="329"/>
    </location>
</feature>
<dbReference type="InterPro" id="IPR012677">
    <property type="entry name" value="Nucleotide-bd_a/b_plait_sf"/>
</dbReference>
<accession>A0A6J0NZG5</accession>
<organism evidence="5 6">
    <name type="scientific">Raphanus sativus</name>
    <name type="common">Radish</name>
    <name type="synonym">Raphanus raphanistrum var. sativus</name>
    <dbReference type="NCBI Taxonomy" id="3726"/>
    <lineage>
        <taxon>Eukaryota</taxon>
        <taxon>Viridiplantae</taxon>
        <taxon>Streptophyta</taxon>
        <taxon>Embryophyta</taxon>
        <taxon>Tracheophyta</taxon>
        <taxon>Spermatophyta</taxon>
        <taxon>Magnoliopsida</taxon>
        <taxon>eudicotyledons</taxon>
        <taxon>Gunneridae</taxon>
        <taxon>Pentapetalae</taxon>
        <taxon>rosids</taxon>
        <taxon>malvids</taxon>
        <taxon>Brassicales</taxon>
        <taxon>Brassicaceae</taxon>
        <taxon>Brassiceae</taxon>
        <taxon>Raphanus</taxon>
    </lineage>
</organism>
<dbReference type="InterPro" id="IPR035979">
    <property type="entry name" value="RBD_domain_sf"/>
</dbReference>
<dbReference type="PROSITE" id="PS50102">
    <property type="entry name" value="RRM"/>
    <property type="match status" value="2"/>
</dbReference>
<dbReference type="KEGG" id="rsz:108859667"/>
<feature type="compositionally biased region" description="Basic and acidic residues" evidence="3">
    <location>
        <begin position="163"/>
        <end position="173"/>
    </location>
</feature>
<dbReference type="GO" id="GO:0003723">
    <property type="term" value="F:RNA binding"/>
    <property type="evidence" value="ECO:0007669"/>
    <property type="project" value="UniProtKB-UniRule"/>
</dbReference>
<dbReference type="InterPro" id="IPR000504">
    <property type="entry name" value="RRM_dom"/>
</dbReference>
<protein>
    <submittedName>
        <fullName evidence="6">LOW QUALITY PROTEIN: serine/arginine-rich splicing factor RS31</fullName>
    </submittedName>
</protein>
<evidence type="ECO:0000313" key="5">
    <source>
        <dbReference type="Proteomes" id="UP000504610"/>
    </source>
</evidence>
<dbReference type="GeneID" id="108859667"/>
<evidence type="ECO:0000256" key="3">
    <source>
        <dbReference type="SAM" id="MobiDB-lite"/>
    </source>
</evidence>
<dbReference type="SUPFAM" id="SSF54928">
    <property type="entry name" value="RNA-binding domain, RBD"/>
    <property type="match status" value="1"/>
</dbReference>
<feature type="compositionally biased region" description="Basic and acidic residues" evidence="3">
    <location>
        <begin position="189"/>
        <end position="283"/>
    </location>
</feature>
<dbReference type="PANTHER" id="PTHR23189">
    <property type="entry name" value="RNA RECOGNITION MOTIF-CONTAINING"/>
    <property type="match status" value="1"/>
</dbReference>
<sequence>MKPVPVFVGNIAYGTRESELERLFGIYGKVERVEIKYGYGFVYFEDKWDAEDAIRKLHRYRFGYEKRSLWVEWGRGEVSSRHDDGSYQKPTKTLFVCNFDPFKTKEIDIEEHFKPYGKVVNVRIRSSYSFVQFATQEDATKALEATQRSQIMGKVIHVEYGLKDDDERDDRRGGRSPKRSLTPAYHSRRIPDYARPRIPEYDRRRSPSAYDRHRSPAAYDRRRSPAAYDRRRSPSAYERRRSPAAYDRRRSPAAYDRRRSPSAYERNRDPEAYDRRRCPDYGRRSYGYGSQRSPRYDRYRSRSPVAVPSGRKAEEEYEECRTRSYQECL</sequence>
<dbReference type="SMART" id="SM00360">
    <property type="entry name" value="RRM"/>
    <property type="match status" value="2"/>
</dbReference>
<dbReference type="Pfam" id="PF00076">
    <property type="entry name" value="RRM_1"/>
    <property type="match status" value="2"/>
</dbReference>
<keyword evidence="1 2" id="KW-0694">RNA-binding</keyword>
<keyword evidence="5" id="KW-1185">Reference proteome</keyword>
<reference evidence="6" key="2">
    <citation type="submission" date="2025-08" db="UniProtKB">
        <authorList>
            <consortium name="RefSeq"/>
        </authorList>
    </citation>
    <scope>IDENTIFICATION</scope>
    <source>
        <tissue evidence="6">Leaf</tissue>
    </source>
</reference>
<name>A0A6J0NZG5_RAPSA</name>
<dbReference type="AlphaFoldDB" id="A0A6J0NZG5"/>
<proteinExistence type="predicted"/>
<evidence type="ECO:0000256" key="2">
    <source>
        <dbReference type="PROSITE-ProRule" id="PRU00176"/>
    </source>
</evidence>